<keyword evidence="8" id="KW-1185">Reference proteome</keyword>
<evidence type="ECO:0000259" key="6">
    <source>
        <dbReference type="PROSITE" id="PS50983"/>
    </source>
</evidence>
<dbReference type="InterPro" id="IPR051313">
    <property type="entry name" value="Bact_iron-sidero_bind"/>
</dbReference>
<evidence type="ECO:0000256" key="2">
    <source>
        <dbReference type="ARBA" id="ARBA00008814"/>
    </source>
</evidence>
<dbReference type="InterPro" id="IPR002491">
    <property type="entry name" value="ABC_transptr_periplasmic_BD"/>
</dbReference>
<reference evidence="7 8" key="1">
    <citation type="submission" date="2024-02" db="EMBL/GenBank/DDBJ databases">
        <title>Bacteria isolated from the canopy kelp, Nereocystis luetkeana.</title>
        <authorList>
            <person name="Pfister C.A."/>
            <person name="Younker I.T."/>
            <person name="Light S.H."/>
        </authorList>
    </citation>
    <scope>NUCLEOTIDE SEQUENCE [LARGE SCALE GENOMIC DNA]</scope>
    <source>
        <strain evidence="7 8">TI.1.15</strain>
    </source>
</reference>
<keyword evidence="3" id="KW-0813">Transport</keyword>
<dbReference type="SUPFAM" id="SSF53807">
    <property type="entry name" value="Helical backbone' metal receptor"/>
    <property type="match status" value="1"/>
</dbReference>
<dbReference type="PANTHER" id="PTHR30532:SF1">
    <property type="entry name" value="IRON(3+)-HYDROXAMATE-BINDING PROTEIN FHUD"/>
    <property type="match status" value="1"/>
</dbReference>
<evidence type="ECO:0000256" key="1">
    <source>
        <dbReference type="ARBA" id="ARBA00004196"/>
    </source>
</evidence>
<sequence>MMSSYSLQLNVRHLQIVRPIISIIVILGLLVASPLSVAQQEALVKPVSSNKPVSSVKQGSLVEQEAPTVNEGATPRLVSIDWTHTETLLALGVTPVAVAQIADYNSWVKSPQIPPTVADVGLRTQPNLERIHELKPDKILLSPMFSTLEIQLSKIAPVTTIGLYRSGDVDWSALEAVTRKLAEVSEKQPKAEVLIEEANTVMDRLGSQLPNSAPAMLMVQFMDTNHVRVFGDNSLYKASVNKIGLESAWKGKTNSWGYSLVGVDQLIGVNGQIVIISPMPAGTEEHLKTNQFWQYIVKESGYPALQVPAVWSFGAIPSATRFAKFIASELNGGSTL</sequence>
<comment type="caution">
    <text evidence="7">The sequence shown here is derived from an EMBL/GenBank/DDBJ whole genome shotgun (WGS) entry which is preliminary data.</text>
</comment>
<evidence type="ECO:0000313" key="7">
    <source>
        <dbReference type="EMBL" id="MEL0608904.1"/>
    </source>
</evidence>
<dbReference type="PANTHER" id="PTHR30532">
    <property type="entry name" value="IRON III DICITRATE-BINDING PERIPLASMIC PROTEIN"/>
    <property type="match status" value="1"/>
</dbReference>
<dbReference type="Proteomes" id="UP001377160">
    <property type="component" value="Unassembled WGS sequence"/>
</dbReference>
<protein>
    <submittedName>
        <fullName evidence="7">ABC transporter substrate-binding protein</fullName>
    </submittedName>
</protein>
<name>A0ABU9FRS8_9VIBR</name>
<keyword evidence="4" id="KW-0408">Iron</keyword>
<evidence type="ECO:0000313" key="8">
    <source>
        <dbReference type="Proteomes" id="UP001377160"/>
    </source>
</evidence>
<comment type="similarity">
    <text evidence="2">Belongs to the bacterial solute-binding protein 8 family.</text>
</comment>
<organism evidence="7 8">
    <name type="scientific">Vibrio echinoideorum</name>
    <dbReference type="NCBI Taxonomy" id="2100116"/>
    <lineage>
        <taxon>Bacteria</taxon>
        <taxon>Pseudomonadati</taxon>
        <taxon>Pseudomonadota</taxon>
        <taxon>Gammaproteobacteria</taxon>
        <taxon>Vibrionales</taxon>
        <taxon>Vibrionaceae</taxon>
        <taxon>Vibrio</taxon>
    </lineage>
</organism>
<feature type="domain" description="Fe/B12 periplasmic-binding" evidence="6">
    <location>
        <begin position="76"/>
        <end position="334"/>
    </location>
</feature>
<evidence type="ECO:0000256" key="3">
    <source>
        <dbReference type="ARBA" id="ARBA00022448"/>
    </source>
</evidence>
<dbReference type="EMBL" id="JBANDX010000007">
    <property type="protein sequence ID" value="MEL0608904.1"/>
    <property type="molecule type" value="Genomic_DNA"/>
</dbReference>
<dbReference type="PRINTS" id="PR01715">
    <property type="entry name" value="FERRIBNDNGPP"/>
</dbReference>
<gene>
    <name evidence="7" type="ORF">V8Z71_11325</name>
</gene>
<accession>A0ABU9FRS8</accession>
<dbReference type="CDD" id="cd01146">
    <property type="entry name" value="FhuD"/>
    <property type="match status" value="1"/>
</dbReference>
<dbReference type="RefSeq" id="WP_341635132.1">
    <property type="nucleotide sequence ID" value="NZ_JBANDX010000007.1"/>
</dbReference>
<keyword evidence="4" id="KW-0410">Iron transport</keyword>
<evidence type="ECO:0000256" key="5">
    <source>
        <dbReference type="ARBA" id="ARBA00022729"/>
    </source>
</evidence>
<dbReference type="PROSITE" id="PS50983">
    <property type="entry name" value="FE_B12_PBP"/>
    <property type="match status" value="1"/>
</dbReference>
<dbReference type="Gene3D" id="3.40.50.1980">
    <property type="entry name" value="Nitrogenase molybdenum iron protein domain"/>
    <property type="match status" value="2"/>
</dbReference>
<keyword evidence="4" id="KW-0406">Ion transport</keyword>
<dbReference type="Pfam" id="PF01497">
    <property type="entry name" value="Peripla_BP_2"/>
    <property type="match status" value="1"/>
</dbReference>
<comment type="subcellular location">
    <subcellularLocation>
        <location evidence="1">Cell envelope</location>
    </subcellularLocation>
</comment>
<proteinExistence type="inferred from homology"/>
<evidence type="ECO:0000256" key="4">
    <source>
        <dbReference type="ARBA" id="ARBA00022496"/>
    </source>
</evidence>
<keyword evidence="5" id="KW-0732">Signal</keyword>